<dbReference type="SMART" id="SM00283">
    <property type="entry name" value="MA"/>
    <property type="match status" value="1"/>
</dbReference>
<feature type="transmembrane region" description="Helical" evidence="5">
    <location>
        <begin position="6"/>
        <end position="26"/>
    </location>
</feature>
<keyword evidence="5" id="KW-0812">Transmembrane</keyword>
<dbReference type="SUPFAM" id="SSF55785">
    <property type="entry name" value="PYP-like sensor domain (PAS domain)"/>
    <property type="match status" value="1"/>
</dbReference>
<accession>Q312R6</accession>
<gene>
    <name evidence="7" type="ordered locus">Dde_1279</name>
</gene>
<feature type="domain" description="Methyl-accepting transducer" evidence="6">
    <location>
        <begin position="454"/>
        <end position="690"/>
    </location>
</feature>
<reference evidence="7 8" key="1">
    <citation type="journal article" date="2011" name="J. Bacteriol.">
        <title>Complete genome sequence and updated annotation of Desulfovibrio alaskensis G20.</title>
        <authorList>
            <person name="Hauser L.J."/>
            <person name="Land M.L."/>
            <person name="Brown S.D."/>
            <person name="Larimer F."/>
            <person name="Keller K.L."/>
            <person name="Rapp-Giles B.J."/>
            <person name="Price M.N."/>
            <person name="Lin M."/>
            <person name="Bruce D.C."/>
            <person name="Detter J.C."/>
            <person name="Tapia R."/>
            <person name="Han C.S."/>
            <person name="Goodwin L.A."/>
            <person name="Cheng J.F."/>
            <person name="Pitluck S."/>
            <person name="Copeland A."/>
            <person name="Lucas S."/>
            <person name="Nolan M."/>
            <person name="Lapidus A.L."/>
            <person name="Palumbo A.V."/>
            <person name="Wall J.D."/>
        </authorList>
    </citation>
    <scope>NUCLEOTIDE SEQUENCE [LARGE SCALE GENOMIC DNA]</scope>
    <source>
        <strain evidence="8">ATCC BAA 1058 / DSM 17464 / G20</strain>
    </source>
</reference>
<dbReference type="CDD" id="cd11386">
    <property type="entry name" value="MCP_signal"/>
    <property type="match status" value="1"/>
</dbReference>
<evidence type="ECO:0000256" key="5">
    <source>
        <dbReference type="SAM" id="Phobius"/>
    </source>
</evidence>
<proteinExistence type="inferred from homology"/>
<evidence type="ECO:0000256" key="3">
    <source>
        <dbReference type="ARBA" id="ARBA00029447"/>
    </source>
</evidence>
<evidence type="ECO:0000313" key="8">
    <source>
        <dbReference type="Proteomes" id="UP000002710"/>
    </source>
</evidence>
<dbReference type="KEGG" id="dde:Dde_1279"/>
<dbReference type="SUPFAM" id="SSF58104">
    <property type="entry name" value="Methyl-accepting chemotaxis protein (MCP) signaling domain"/>
    <property type="match status" value="1"/>
</dbReference>
<dbReference type="GO" id="GO:0016020">
    <property type="term" value="C:membrane"/>
    <property type="evidence" value="ECO:0007669"/>
    <property type="project" value="UniProtKB-SubCell"/>
</dbReference>
<dbReference type="Pfam" id="PF00015">
    <property type="entry name" value="MCPsignal"/>
    <property type="match status" value="1"/>
</dbReference>
<dbReference type="Gene3D" id="3.30.450.20">
    <property type="entry name" value="PAS domain"/>
    <property type="match status" value="1"/>
</dbReference>
<keyword evidence="5" id="KW-1133">Transmembrane helix</keyword>
<evidence type="ECO:0000259" key="6">
    <source>
        <dbReference type="PROSITE" id="PS50111"/>
    </source>
</evidence>
<dbReference type="PANTHER" id="PTHR32089">
    <property type="entry name" value="METHYL-ACCEPTING CHEMOTAXIS PROTEIN MCPB"/>
    <property type="match status" value="1"/>
</dbReference>
<protein>
    <submittedName>
        <fullName evidence="7">Methyl-accepting chemotaxis sensory transducer with Pas/Pac sensor</fullName>
    </submittedName>
</protein>
<dbReference type="RefSeq" id="WP_011367276.1">
    <property type="nucleotide sequence ID" value="NC_007519.1"/>
</dbReference>
<dbReference type="Gene3D" id="1.20.120.1530">
    <property type="match status" value="1"/>
</dbReference>
<dbReference type="GO" id="GO:0006935">
    <property type="term" value="P:chemotaxis"/>
    <property type="evidence" value="ECO:0007669"/>
    <property type="project" value="UniProtKB-ARBA"/>
</dbReference>
<name>Q312R6_OLEA2</name>
<keyword evidence="5" id="KW-0472">Membrane</keyword>
<evidence type="ECO:0000256" key="2">
    <source>
        <dbReference type="ARBA" id="ARBA00023224"/>
    </source>
</evidence>
<dbReference type="eggNOG" id="COG3829">
    <property type="taxonomic scope" value="Bacteria"/>
</dbReference>
<dbReference type="PANTHER" id="PTHR32089:SF112">
    <property type="entry name" value="LYSOZYME-LIKE PROTEIN-RELATED"/>
    <property type="match status" value="1"/>
</dbReference>
<dbReference type="AlphaFoldDB" id="Q312R6"/>
<feature type="transmembrane region" description="Helical" evidence="5">
    <location>
        <begin position="210"/>
        <end position="229"/>
    </location>
</feature>
<evidence type="ECO:0000313" key="7">
    <source>
        <dbReference type="EMBL" id="ABB38080.1"/>
    </source>
</evidence>
<dbReference type="InterPro" id="IPR013656">
    <property type="entry name" value="PAS_4"/>
</dbReference>
<dbReference type="InterPro" id="IPR035965">
    <property type="entry name" value="PAS-like_dom_sf"/>
</dbReference>
<dbReference type="EMBL" id="CP000112">
    <property type="protein sequence ID" value="ABB38080.1"/>
    <property type="molecule type" value="Genomic_DNA"/>
</dbReference>
<dbReference type="InterPro" id="IPR004089">
    <property type="entry name" value="MCPsignal_dom"/>
</dbReference>
<keyword evidence="2 4" id="KW-0807">Transducer</keyword>
<dbReference type="eggNOG" id="COG0840">
    <property type="taxonomic scope" value="Bacteria"/>
</dbReference>
<comment type="similarity">
    <text evidence="3">Belongs to the methyl-accepting chemotaxis (MCP) protein family.</text>
</comment>
<dbReference type="STRING" id="207559.Dde_1279"/>
<dbReference type="Pfam" id="PF08448">
    <property type="entry name" value="PAS_4"/>
    <property type="match status" value="1"/>
</dbReference>
<dbReference type="Proteomes" id="UP000002710">
    <property type="component" value="Chromosome"/>
</dbReference>
<dbReference type="GO" id="GO:0007165">
    <property type="term" value="P:signal transduction"/>
    <property type="evidence" value="ECO:0007669"/>
    <property type="project" value="UniProtKB-KW"/>
</dbReference>
<keyword evidence="8" id="KW-1185">Reference proteome</keyword>
<evidence type="ECO:0000256" key="4">
    <source>
        <dbReference type="PROSITE-ProRule" id="PRU00284"/>
    </source>
</evidence>
<dbReference type="PROSITE" id="PS50111">
    <property type="entry name" value="CHEMOTAXIS_TRANSDUC_2"/>
    <property type="match status" value="1"/>
</dbReference>
<dbReference type="FunFam" id="1.10.287.950:FF:000001">
    <property type="entry name" value="Methyl-accepting chemotaxis sensory transducer"/>
    <property type="match status" value="1"/>
</dbReference>
<dbReference type="HOGENOM" id="CLU_000445_107_27_7"/>
<organism evidence="7 8">
    <name type="scientific">Oleidesulfovibrio alaskensis (strain ATCC BAA-1058 / DSM 17464 / G20)</name>
    <name type="common">Desulfovibrio alaskensis</name>
    <dbReference type="NCBI Taxonomy" id="207559"/>
    <lineage>
        <taxon>Bacteria</taxon>
        <taxon>Pseudomonadati</taxon>
        <taxon>Thermodesulfobacteriota</taxon>
        <taxon>Desulfovibrionia</taxon>
        <taxon>Desulfovibrionales</taxon>
        <taxon>Desulfovibrionaceae</taxon>
        <taxon>Oleidesulfovibrio</taxon>
    </lineage>
</organism>
<dbReference type="Gene3D" id="1.10.287.950">
    <property type="entry name" value="Methyl-accepting chemotaxis protein"/>
    <property type="match status" value="1"/>
</dbReference>
<comment type="subcellular location">
    <subcellularLocation>
        <location evidence="1">Membrane</location>
    </subcellularLocation>
</comment>
<evidence type="ECO:0000256" key="1">
    <source>
        <dbReference type="ARBA" id="ARBA00004370"/>
    </source>
</evidence>
<sequence length="728" mass="78210">MSLKQLFALSTVLIMLLSAAVVGVFVKYRSAVELQHSAMRERDAAVALSREMASDSNGLTDNIRLYGMTGEVKYKEAYMRILDQSNGKIPRSDGSVIDFMDKVKAFGVTRQEMDALKAAKELSNGLAVIETEVMDFIDARLQRAGSAERYRSQLDADAMQQMARLYDAEYYQWINKIAAAVQQFNTSLFSRTEKSVNDALATGESMSRTFFVMLGVFIVFVFALLVFLWRSLSQSIGGEPRVIEQVAAAIAAGDLTAADKLDRTTARGVAAAMLGINDSLNLLVTEMVSSLEHIKRGNLRAECDEKKVRGAYRELLASTNKLMATIVAYFDLIATPLMCIDSGYDILFMNKKGAEMAGKTPQQVRGTKCHDHFRTAACRTGSCICDLAMKAHDVTSGETVANPAGKELLVSFSAAPILDENGAVIGAFEQIFDETAIKSGQRKMQQLAGNATNIADRLASAAEELSSQVEQSSTGSDVQRERMGETATAMEEMNATVLEVAQNASHAADNAEGSRTRAHEGSTVVGLLIESIRQAERAARGLKEHMTELGQQAEGIGGIMNVISDIADQTNLLALNAAIEAARAGDAGRGFAVVADEVRKLAEKTMVATSEVSSVVNSIQNGTRASIASTDDAVNAIASSTEHATNSQGKLAEIVNLAETTADQVRAIATSAEEQSAVADEITRSADEVNQIALDVSQAMQQSTQAVRELAELATELQTLISELTAAR</sequence>